<reference evidence="8 9" key="1">
    <citation type="submission" date="2020-11" db="EMBL/GenBank/DDBJ databases">
        <title>Pseudonocardia abyssalis sp. nov. and Pseudonocardia oceani sp. nov., description and phylogenomic analysis of two novel actinomycetes isolated from the deep Southern Ocean.</title>
        <authorList>
            <person name="Parra J."/>
        </authorList>
    </citation>
    <scope>NUCLEOTIDE SEQUENCE [LARGE SCALE GENOMIC DNA]</scope>
    <source>
        <strain evidence="8 9">KRD-168</strain>
    </source>
</reference>
<dbReference type="Proteomes" id="UP000694287">
    <property type="component" value="Unassembled WGS sequence"/>
</dbReference>
<dbReference type="EC" id="4.1.1.20" evidence="5 6"/>
<protein>
    <recommendedName>
        <fullName evidence="5 6">Diaminopimelate decarboxylase</fullName>
        <shortName evidence="5">DAP decarboxylase</shortName>
        <shortName evidence="5">DAPDC</shortName>
        <ecNumber evidence="5 6">4.1.1.20</ecNumber>
    </recommendedName>
</protein>
<feature type="binding site" evidence="5">
    <location>
        <begin position="303"/>
        <end position="306"/>
    </location>
    <ligand>
        <name>pyridoxal 5'-phosphate</name>
        <dbReference type="ChEBI" id="CHEBI:597326"/>
    </ligand>
</feature>
<name>A0ABS6UKC2_9PSEU</name>
<comment type="cofactor">
    <cofactor evidence="1 5">
        <name>pyridoxal 5'-phosphate</name>
        <dbReference type="ChEBI" id="CHEBI:597326"/>
    </cofactor>
</comment>
<evidence type="ECO:0000259" key="7">
    <source>
        <dbReference type="Pfam" id="PF02784"/>
    </source>
</evidence>
<keyword evidence="4 5" id="KW-0456">Lyase</keyword>
<feature type="binding site" evidence="5">
    <location>
        <position position="342"/>
    </location>
    <ligand>
        <name>substrate</name>
    </ligand>
</feature>
<feature type="binding site" evidence="5">
    <location>
        <position position="346"/>
    </location>
    <ligand>
        <name>substrate</name>
    </ligand>
</feature>
<feature type="domain" description="Orn/DAP/Arg decarboxylase 2 N-terminal" evidence="7">
    <location>
        <begin position="60"/>
        <end position="310"/>
    </location>
</feature>
<comment type="catalytic activity">
    <reaction evidence="5">
        <text>meso-2,6-diaminopimelate + H(+) = L-lysine + CO2</text>
        <dbReference type="Rhea" id="RHEA:15101"/>
        <dbReference type="ChEBI" id="CHEBI:15378"/>
        <dbReference type="ChEBI" id="CHEBI:16526"/>
        <dbReference type="ChEBI" id="CHEBI:32551"/>
        <dbReference type="ChEBI" id="CHEBI:57791"/>
        <dbReference type="EC" id="4.1.1.20"/>
    </reaction>
</comment>
<evidence type="ECO:0000256" key="3">
    <source>
        <dbReference type="ARBA" id="ARBA00022898"/>
    </source>
</evidence>
<proteinExistence type="inferred from homology"/>
<dbReference type="GO" id="GO:0008836">
    <property type="term" value="F:diaminopimelate decarboxylase activity"/>
    <property type="evidence" value="ECO:0007669"/>
    <property type="project" value="UniProtKB-EC"/>
</dbReference>
<comment type="function">
    <text evidence="5">Specifically catalyzes the decarboxylation of meso-diaminopimelate (meso-DAP) to L-lysine.</text>
</comment>
<dbReference type="InterPro" id="IPR022653">
    <property type="entry name" value="De-COase2_pyr-phos_BS"/>
</dbReference>
<comment type="caution">
    <text evidence="8">The sequence shown here is derived from an EMBL/GenBank/DDBJ whole genome shotgun (WGS) entry which is preliminary data.</text>
</comment>
<dbReference type="NCBIfam" id="TIGR01048">
    <property type="entry name" value="lysA"/>
    <property type="match status" value="1"/>
</dbReference>
<dbReference type="CDD" id="cd06828">
    <property type="entry name" value="PLPDE_III_DapDC"/>
    <property type="match status" value="1"/>
</dbReference>
<dbReference type="PANTHER" id="PTHR43727">
    <property type="entry name" value="DIAMINOPIMELATE DECARBOXYLASE"/>
    <property type="match status" value="1"/>
</dbReference>
<keyword evidence="5" id="KW-0457">Lysine biosynthesis</keyword>
<dbReference type="InterPro" id="IPR022644">
    <property type="entry name" value="De-COase2_N"/>
</dbReference>
<organism evidence="8 9">
    <name type="scientific">Pseudonocardia abyssalis</name>
    <dbReference type="NCBI Taxonomy" id="2792008"/>
    <lineage>
        <taxon>Bacteria</taxon>
        <taxon>Bacillati</taxon>
        <taxon>Actinomycetota</taxon>
        <taxon>Actinomycetes</taxon>
        <taxon>Pseudonocardiales</taxon>
        <taxon>Pseudonocardiaceae</taxon>
        <taxon>Pseudonocardia</taxon>
    </lineage>
</organism>
<keyword evidence="2 5" id="KW-0210">Decarboxylase</keyword>
<feature type="binding site" evidence="5">
    <location>
        <position position="403"/>
    </location>
    <ligand>
        <name>pyridoxal 5'-phosphate</name>
        <dbReference type="ChEBI" id="CHEBI:597326"/>
    </ligand>
</feature>
<evidence type="ECO:0000256" key="4">
    <source>
        <dbReference type="ARBA" id="ARBA00023239"/>
    </source>
</evidence>
<gene>
    <name evidence="5 8" type="primary">lysA</name>
    <name evidence="8" type="ORF">I4I81_00375</name>
</gene>
<comment type="subunit">
    <text evidence="5">Homodimer.</text>
</comment>
<keyword evidence="9" id="KW-1185">Reference proteome</keyword>
<feature type="binding site" evidence="5">
    <location>
        <position position="374"/>
    </location>
    <ligand>
        <name>substrate</name>
    </ligand>
</feature>
<dbReference type="Pfam" id="PF02784">
    <property type="entry name" value="Orn_Arg_deC_N"/>
    <property type="match status" value="1"/>
</dbReference>
<dbReference type="PROSITE" id="PS00878">
    <property type="entry name" value="ODR_DC_2_1"/>
    <property type="match status" value="1"/>
</dbReference>
<feature type="binding site" evidence="5">
    <location>
        <position position="261"/>
    </location>
    <ligand>
        <name>pyridoxal 5'-phosphate</name>
        <dbReference type="ChEBI" id="CHEBI:597326"/>
    </ligand>
</feature>
<evidence type="ECO:0000313" key="8">
    <source>
        <dbReference type="EMBL" id="MBW0132713.1"/>
    </source>
</evidence>
<comment type="pathway">
    <text evidence="5">Amino-acid biosynthesis; L-lysine biosynthesis via DAP pathway; L-lysine from DL-2,6-diaminopimelate: step 1/1.</text>
</comment>
<evidence type="ECO:0000313" key="9">
    <source>
        <dbReference type="Proteomes" id="UP000694287"/>
    </source>
</evidence>
<keyword evidence="3 5" id="KW-0663">Pyridoxal phosphate</keyword>
<dbReference type="EMBL" id="JADQDK010000001">
    <property type="protein sequence ID" value="MBW0132713.1"/>
    <property type="molecule type" value="Genomic_DNA"/>
</dbReference>
<feature type="modified residue" description="N6-(pyridoxal phosphate)lysine" evidence="5">
    <location>
        <position position="82"/>
    </location>
</feature>
<evidence type="ECO:0000256" key="5">
    <source>
        <dbReference type="HAMAP-Rule" id="MF_02120"/>
    </source>
</evidence>
<evidence type="ECO:0000256" key="1">
    <source>
        <dbReference type="ARBA" id="ARBA00001933"/>
    </source>
</evidence>
<dbReference type="PANTHER" id="PTHR43727:SF2">
    <property type="entry name" value="GROUP IV DECARBOXYLASE"/>
    <property type="match status" value="1"/>
</dbReference>
<dbReference type="HAMAP" id="MF_02120">
    <property type="entry name" value="LysA"/>
    <property type="match status" value="1"/>
</dbReference>
<dbReference type="RefSeq" id="WP_218615705.1">
    <property type="nucleotide sequence ID" value="NZ_JADQDK010000001.1"/>
</dbReference>
<evidence type="ECO:0000256" key="6">
    <source>
        <dbReference type="NCBIfam" id="TIGR01048"/>
    </source>
</evidence>
<feature type="binding site" evidence="5">
    <location>
        <position position="403"/>
    </location>
    <ligand>
        <name>substrate</name>
    </ligand>
</feature>
<feature type="binding site" evidence="5">
    <location>
        <position position="306"/>
    </location>
    <ligand>
        <name>substrate</name>
    </ligand>
</feature>
<comment type="similarity">
    <text evidence="5">Belongs to the Orn/Lys/Arg decarboxylase class-II family. LysA subfamily.</text>
</comment>
<sequence length="445" mass="46030">MTLADLIPALRTSLSAKLEPGLWPETARAHCDGSLDVGGVDLSGLAARFGTPVVAVDTTDVRSRVRTYRDALPGVEIAYAGKAFLCRGMARLVDQEGLTLDVCSGGEVAVAAAAGFPGERMVLHGNVKAPEDLKAAFAAGVGRVVIDSLDEIAPLAASAPRRQRVLLRVVPGLDGDTHAALTTGNEDQGVGLSITTGAAAEAVRRILDRPELELVGVHCHIGSQVRSVTRCASAAARSIAFLGEIAREHGVLLGQLDLGGGHAVGWTAAEPGLSPGALARTLPAVLANESRRAGIPVPRLTVEPGRAIVARAGVTVYRVCAVKRGVTRTFVAVDGGMSDNPRPALYGVRYPVRLVGRPATAAPAPVTVVGRHCESSDVLAEDVLLPGDVAVGDLLVVPCSGAYHVSLSSNYNHVGRPPVVAVAGGAALPLLRRETMDDQLRRDVG</sequence>
<dbReference type="InterPro" id="IPR002986">
    <property type="entry name" value="DAP_deCOOHase_LysA"/>
</dbReference>
<evidence type="ECO:0000256" key="2">
    <source>
        <dbReference type="ARBA" id="ARBA00022793"/>
    </source>
</evidence>
<accession>A0ABS6UKC2</accession>
<keyword evidence="5" id="KW-0028">Amino-acid biosynthesis</keyword>